<keyword evidence="1" id="KW-0812">Transmembrane</keyword>
<feature type="transmembrane region" description="Helical" evidence="1">
    <location>
        <begin position="86"/>
        <end position="107"/>
    </location>
</feature>
<sequence length="148" mass="17434">MNTQQKLLLTLSFCALFFSSMLGFRYQITPNIEVVDYWFRLIPLPILDYNGISDLKHLDTKLLGYVLFLLNALILFFRVKYDRILLPALIIFLFSTGFAIFFEIWSLSQYLNGNYAGQSLYIGPFLFLFNLSIIKSYPRRLELRKYSL</sequence>
<gene>
    <name evidence="2" type="ORF">BXY64_3792</name>
</gene>
<accession>A0A419WMY8</accession>
<feature type="transmembrane region" description="Helical" evidence="1">
    <location>
        <begin position="119"/>
        <end position="137"/>
    </location>
</feature>
<dbReference type="AlphaFoldDB" id="A0A419WMY8"/>
<name>A0A419WMY8_9BACT</name>
<keyword evidence="1" id="KW-1133">Transmembrane helix</keyword>
<dbReference type="EMBL" id="RAPQ01000012">
    <property type="protein sequence ID" value="RKD96843.1"/>
    <property type="molecule type" value="Genomic_DNA"/>
</dbReference>
<keyword evidence="3" id="KW-1185">Reference proteome</keyword>
<proteinExistence type="predicted"/>
<keyword evidence="1" id="KW-0472">Membrane</keyword>
<organism evidence="2 3">
    <name type="scientific">Marinifilum flexuosum</name>
    <dbReference type="NCBI Taxonomy" id="1117708"/>
    <lineage>
        <taxon>Bacteria</taxon>
        <taxon>Pseudomonadati</taxon>
        <taxon>Bacteroidota</taxon>
        <taxon>Bacteroidia</taxon>
        <taxon>Marinilabiliales</taxon>
        <taxon>Marinifilaceae</taxon>
    </lineage>
</organism>
<dbReference type="OrthoDB" id="1122845at2"/>
<dbReference type="Proteomes" id="UP000284531">
    <property type="component" value="Unassembled WGS sequence"/>
</dbReference>
<evidence type="ECO:0000313" key="3">
    <source>
        <dbReference type="Proteomes" id="UP000284531"/>
    </source>
</evidence>
<evidence type="ECO:0000256" key="1">
    <source>
        <dbReference type="SAM" id="Phobius"/>
    </source>
</evidence>
<dbReference type="RefSeq" id="WP_147376042.1">
    <property type="nucleotide sequence ID" value="NZ_CANNFL010000005.1"/>
</dbReference>
<feature type="transmembrane region" description="Helical" evidence="1">
    <location>
        <begin position="62"/>
        <end position="79"/>
    </location>
</feature>
<reference evidence="2 3" key="1">
    <citation type="submission" date="2018-09" db="EMBL/GenBank/DDBJ databases">
        <title>Genomic Encyclopedia of Archaeal and Bacterial Type Strains, Phase II (KMG-II): from individual species to whole genera.</title>
        <authorList>
            <person name="Goeker M."/>
        </authorList>
    </citation>
    <scope>NUCLEOTIDE SEQUENCE [LARGE SCALE GENOMIC DNA]</scope>
    <source>
        <strain evidence="2 3">DSM 21950</strain>
    </source>
</reference>
<comment type="caution">
    <text evidence="2">The sequence shown here is derived from an EMBL/GenBank/DDBJ whole genome shotgun (WGS) entry which is preliminary data.</text>
</comment>
<protein>
    <submittedName>
        <fullName evidence="2">Uncharacterized protein</fullName>
    </submittedName>
</protein>
<evidence type="ECO:0000313" key="2">
    <source>
        <dbReference type="EMBL" id="RKD96843.1"/>
    </source>
</evidence>